<dbReference type="GO" id="GO:0006438">
    <property type="term" value="P:valyl-tRNA aminoacylation"/>
    <property type="evidence" value="ECO:0007669"/>
    <property type="project" value="InterPro"/>
</dbReference>
<accession>A0A226EK61</accession>
<dbReference type="STRING" id="158441.A0A226EK61"/>
<dbReference type="InterPro" id="IPR033705">
    <property type="entry name" value="Anticodon_Ia_Val"/>
</dbReference>
<keyword evidence="10 15" id="KW-0030">Aminoacyl-tRNA synthetase</keyword>
<evidence type="ECO:0000256" key="13">
    <source>
        <dbReference type="ARBA" id="ARBA00040837"/>
    </source>
</evidence>
<gene>
    <name evidence="20" type="ORF">Fcan01_08098</name>
</gene>
<dbReference type="GO" id="GO:0005524">
    <property type="term" value="F:ATP binding"/>
    <property type="evidence" value="ECO:0007669"/>
    <property type="project" value="UniProtKB-KW"/>
</dbReference>
<evidence type="ECO:0000256" key="11">
    <source>
        <dbReference type="ARBA" id="ARBA00024407"/>
    </source>
</evidence>
<dbReference type="InterPro" id="IPR014729">
    <property type="entry name" value="Rossmann-like_a/b/a_fold"/>
</dbReference>
<proteinExistence type="inferred from homology"/>
<dbReference type="InterPro" id="IPR013155">
    <property type="entry name" value="M/V/L/I-tRNA-synth_anticd-bd"/>
</dbReference>
<protein>
    <recommendedName>
        <fullName evidence="11">Valine--tRNA ligase</fullName>
        <ecNumber evidence="4">6.1.1.9</ecNumber>
    </recommendedName>
    <alternativeName>
        <fullName evidence="13">Valine--tRNA ligase, mitochondrial</fullName>
    </alternativeName>
    <alternativeName>
        <fullName evidence="12">Valyl-tRNA synthetase</fullName>
    </alternativeName>
</protein>
<dbReference type="EC" id="6.1.1.9" evidence="4"/>
<dbReference type="HAMAP" id="MF_02004">
    <property type="entry name" value="Val_tRNA_synth_type1"/>
    <property type="match status" value="1"/>
</dbReference>
<evidence type="ECO:0000259" key="18">
    <source>
        <dbReference type="Pfam" id="PF00133"/>
    </source>
</evidence>
<dbReference type="GO" id="GO:0005829">
    <property type="term" value="C:cytosol"/>
    <property type="evidence" value="ECO:0007669"/>
    <property type="project" value="TreeGrafter"/>
</dbReference>
<sequence>MRELSRRWWWWLHMVDLLVVPLSHNKSRLFFQQLLSRPLNSSGVEFRNTFFFVSVQPPSSPSLISVCFTEIASWELSILLNLLMSDEENSSPKSETVKREWSTYDANQEGPPDLLEFVDLPPVSIDYTLPIVMEETSDTKKAKELQKKLEKEAKMKKFLEKQEQQKAKAADGDSKPKAAKQDKSKAKEKTSGIEDGLLQELQNLKIGEKKPTVKLPDAYDPKYVEAAWYSWWCQQGFFKPEYGVNMEEEEALKKAIEARGKFVIVIPPPNVTGTLHLGHALTCALEDVLTRWNRMRGKVTLWVPGCDHAGIATQMVVEKALARQGISRHDLGREEFTKRVWEWKNQKGDRIYEQLKRMAISADWDRVAFTMDEKLGKAVTRAFVTMFDWKLIYRSDRLVNWSCTLKSAISDIEVDKVELTGKTLLSVPGYEEKVEFGVLTSFAYKIDDDTEIVVATTRPETMLGDVAIAVHPEDERYTSLIGKKAKHPFVDRELIIVADEFVEKEFGTGAVKITPAHDPNDYEVGKRHNLEFVTIINEDGNMEGNCGKFSGMKRFDARKAVVEDLTSLGLYRDCVDNPMVVPVCSRSKDIVEPLLKAQWYVDCTNMAKEALEVVRDEKIRIIPDLYRKTWENWMNGIRDWCISRQLWWGHQIPAYRVTFDGCNTVLDDELWVAAEGEDEAMKKATAKWPEAVNIKLKRDEDVLDTWFSSGLFPFSVMGWPDEESEDFKLFYPTDLLETGYDIIFFWVSRMIFMAGTLTKTEPFKDVFLHSLVRDAHGRKMSKSLGNVIDPLDVIQGVTLEALHKQLEEGNLDPKEIEKAKQGQEQDYPAGIPECGTDALRFGLCACMTHGRDINLDVLRVQGYRFFCNKVWNAVKFALFYWTDYTPSDKNPISKNLPPTQFDRMDRWILNKLSKAAAGTNEALKEYNFQEATTAIYSFWLYELCDVYLESLKPKFVNKKPGSTLSASQIQSLDVLLLCVDHGLRLLSPFMPFLTEELWQRLPQFKLEPRAPSITVASFPIQAAFKEFEDDNLEKEVTAMNHFIRVIRSTRSAYEIPPKTKTEAFVLNSDPSLEPVLKEDQAVLCALSSSKSIQVISSKEECQHGCAAAIVNDKCTVYLLLKGLIDLAKEEERINKQVSIKNQQLKKLSDAAAKPDYANKVPADVQESNSAKMTTLTGEIDQLLKALEAVKVMLSE</sequence>
<evidence type="ECO:0000256" key="4">
    <source>
        <dbReference type="ARBA" id="ARBA00013169"/>
    </source>
</evidence>
<dbReference type="GO" id="GO:0002161">
    <property type="term" value="F:aminoacyl-tRNA deacylase activity"/>
    <property type="evidence" value="ECO:0007669"/>
    <property type="project" value="InterPro"/>
</dbReference>
<dbReference type="CDD" id="cd07962">
    <property type="entry name" value="Anticodon_Ia_Val"/>
    <property type="match status" value="1"/>
</dbReference>
<dbReference type="Gene3D" id="1.10.287.380">
    <property type="entry name" value="Valyl-tRNA synthetase, C-terminal domain"/>
    <property type="match status" value="1"/>
</dbReference>
<dbReference type="FunFam" id="3.40.50.620:FF:000078">
    <property type="entry name" value="Valine--tRNA ligase, mitochondrial"/>
    <property type="match status" value="1"/>
</dbReference>
<feature type="region of interest" description="Disordered" evidence="16">
    <location>
        <begin position="161"/>
        <end position="192"/>
    </location>
</feature>
<name>A0A226EK61_FOLCA</name>
<keyword evidence="17" id="KW-0732">Signal</keyword>
<dbReference type="NCBIfam" id="NF004349">
    <property type="entry name" value="PRK05729.1"/>
    <property type="match status" value="1"/>
</dbReference>
<dbReference type="InterPro" id="IPR002303">
    <property type="entry name" value="Valyl-tRNA_ligase"/>
</dbReference>
<dbReference type="SUPFAM" id="SSF52374">
    <property type="entry name" value="Nucleotidylyl transferase"/>
    <property type="match status" value="1"/>
</dbReference>
<feature type="domain" description="Methionyl/Valyl/Leucyl/Isoleucyl-tRNA synthetase anticodon-binding" evidence="19">
    <location>
        <begin position="905"/>
        <end position="1063"/>
    </location>
</feature>
<dbReference type="InterPro" id="IPR001412">
    <property type="entry name" value="aa-tRNA-synth_I_CS"/>
</dbReference>
<dbReference type="EMBL" id="LNIX01000003">
    <property type="protein sequence ID" value="OXA57680.1"/>
    <property type="molecule type" value="Genomic_DNA"/>
</dbReference>
<dbReference type="GO" id="GO:0004832">
    <property type="term" value="F:valine-tRNA ligase activity"/>
    <property type="evidence" value="ECO:0007669"/>
    <property type="project" value="UniProtKB-EC"/>
</dbReference>
<dbReference type="NCBIfam" id="TIGR00422">
    <property type="entry name" value="valS"/>
    <property type="match status" value="1"/>
</dbReference>
<dbReference type="Gene3D" id="3.40.50.620">
    <property type="entry name" value="HUPs"/>
    <property type="match status" value="2"/>
</dbReference>
<feature type="domain" description="Aminoacyl-tRNA synthetase class Ia" evidence="18">
    <location>
        <begin position="228"/>
        <end position="856"/>
    </location>
</feature>
<evidence type="ECO:0000256" key="3">
    <source>
        <dbReference type="ARBA" id="ARBA00005594"/>
    </source>
</evidence>
<evidence type="ECO:0000256" key="6">
    <source>
        <dbReference type="ARBA" id="ARBA00022598"/>
    </source>
</evidence>
<dbReference type="Gene3D" id="3.90.740.10">
    <property type="entry name" value="Valyl/Leucyl/Isoleucyl-tRNA synthetase, editing domain"/>
    <property type="match status" value="1"/>
</dbReference>
<evidence type="ECO:0000256" key="10">
    <source>
        <dbReference type="ARBA" id="ARBA00023146"/>
    </source>
</evidence>
<dbReference type="Pfam" id="PF08264">
    <property type="entry name" value="Anticodon_1"/>
    <property type="match status" value="1"/>
</dbReference>
<dbReference type="Pfam" id="PF00133">
    <property type="entry name" value="tRNA-synt_1"/>
    <property type="match status" value="1"/>
</dbReference>
<comment type="subcellular location">
    <subcellularLocation>
        <location evidence="2">Cytoplasm</location>
    </subcellularLocation>
    <subcellularLocation>
        <location evidence="1">Mitochondrion</location>
    </subcellularLocation>
</comment>
<keyword evidence="7 15" id="KW-0547">Nucleotide-binding</keyword>
<feature type="signal peptide" evidence="17">
    <location>
        <begin position="1"/>
        <end position="25"/>
    </location>
</feature>
<evidence type="ECO:0000256" key="14">
    <source>
        <dbReference type="ARBA" id="ARBA00047552"/>
    </source>
</evidence>
<keyword evidence="5" id="KW-0963">Cytoplasm</keyword>
<dbReference type="PRINTS" id="PR00986">
    <property type="entry name" value="TRNASYNTHVAL"/>
</dbReference>
<dbReference type="InterPro" id="IPR002300">
    <property type="entry name" value="aa-tRNA-synth_Ia"/>
</dbReference>
<dbReference type="Proteomes" id="UP000198287">
    <property type="component" value="Unassembled WGS sequence"/>
</dbReference>
<dbReference type="InterPro" id="IPR037118">
    <property type="entry name" value="Val-tRNA_synth_C_sf"/>
</dbReference>
<evidence type="ECO:0000259" key="19">
    <source>
        <dbReference type="Pfam" id="PF08264"/>
    </source>
</evidence>
<dbReference type="PROSITE" id="PS00178">
    <property type="entry name" value="AA_TRNA_LIGASE_I"/>
    <property type="match status" value="1"/>
</dbReference>
<comment type="catalytic activity">
    <reaction evidence="14">
        <text>tRNA(Val) + L-valine + ATP = L-valyl-tRNA(Val) + AMP + diphosphate</text>
        <dbReference type="Rhea" id="RHEA:10704"/>
        <dbReference type="Rhea" id="RHEA-COMP:9672"/>
        <dbReference type="Rhea" id="RHEA-COMP:9708"/>
        <dbReference type="ChEBI" id="CHEBI:30616"/>
        <dbReference type="ChEBI" id="CHEBI:33019"/>
        <dbReference type="ChEBI" id="CHEBI:57762"/>
        <dbReference type="ChEBI" id="CHEBI:78442"/>
        <dbReference type="ChEBI" id="CHEBI:78537"/>
        <dbReference type="ChEBI" id="CHEBI:456215"/>
        <dbReference type="EC" id="6.1.1.9"/>
    </reaction>
</comment>
<dbReference type="PANTHER" id="PTHR11946">
    <property type="entry name" value="VALYL-TRNA SYNTHETASES"/>
    <property type="match status" value="1"/>
</dbReference>
<dbReference type="OrthoDB" id="629407at2759"/>
<evidence type="ECO:0000256" key="7">
    <source>
        <dbReference type="ARBA" id="ARBA00022741"/>
    </source>
</evidence>
<dbReference type="CDD" id="cd00817">
    <property type="entry name" value="ValRS_core"/>
    <property type="match status" value="1"/>
</dbReference>
<keyword evidence="8 15" id="KW-0067">ATP-binding</keyword>
<dbReference type="Gene3D" id="1.10.730.10">
    <property type="entry name" value="Isoleucyl-tRNA Synthetase, Domain 1"/>
    <property type="match status" value="1"/>
</dbReference>
<dbReference type="FunFam" id="1.10.730.10:FF:000009">
    <property type="entry name" value="Valine--tRNA ligase, mitochondrial"/>
    <property type="match status" value="1"/>
</dbReference>
<dbReference type="InterPro" id="IPR009008">
    <property type="entry name" value="Val/Leu/Ile-tRNA-synth_edit"/>
</dbReference>
<evidence type="ECO:0000256" key="8">
    <source>
        <dbReference type="ARBA" id="ARBA00022840"/>
    </source>
</evidence>
<dbReference type="PANTHER" id="PTHR11946:SF109">
    <property type="entry name" value="VALINE--TRNA LIGASE"/>
    <property type="match status" value="1"/>
</dbReference>
<evidence type="ECO:0000256" key="15">
    <source>
        <dbReference type="RuleBase" id="RU363035"/>
    </source>
</evidence>
<evidence type="ECO:0000256" key="5">
    <source>
        <dbReference type="ARBA" id="ARBA00022490"/>
    </source>
</evidence>
<dbReference type="OMA" id="LDTWMDS"/>
<evidence type="ECO:0000256" key="17">
    <source>
        <dbReference type="SAM" id="SignalP"/>
    </source>
</evidence>
<evidence type="ECO:0000256" key="9">
    <source>
        <dbReference type="ARBA" id="ARBA00022917"/>
    </source>
</evidence>
<dbReference type="SUPFAM" id="SSF50677">
    <property type="entry name" value="ValRS/IleRS/LeuRS editing domain"/>
    <property type="match status" value="1"/>
</dbReference>
<comment type="similarity">
    <text evidence="3 15">Belongs to the class-I aminoacyl-tRNA synthetase family.</text>
</comment>
<keyword evidence="9 15" id="KW-0648">Protein biosynthesis</keyword>
<reference evidence="20 21" key="1">
    <citation type="submission" date="2015-12" db="EMBL/GenBank/DDBJ databases">
        <title>The genome of Folsomia candida.</title>
        <authorList>
            <person name="Faddeeva A."/>
            <person name="Derks M.F."/>
            <person name="Anvar Y."/>
            <person name="Smit S."/>
            <person name="Van Straalen N."/>
            <person name="Roelofs D."/>
        </authorList>
    </citation>
    <scope>NUCLEOTIDE SEQUENCE [LARGE SCALE GENOMIC DNA]</scope>
    <source>
        <strain evidence="20 21">VU population</strain>
        <tissue evidence="20">Whole body</tissue>
    </source>
</reference>
<keyword evidence="21" id="KW-1185">Reference proteome</keyword>
<comment type="caution">
    <text evidence="20">The sequence shown here is derived from an EMBL/GenBank/DDBJ whole genome shotgun (WGS) entry which is preliminary data.</text>
</comment>
<dbReference type="SUPFAM" id="SSF47323">
    <property type="entry name" value="Anticodon-binding domain of a subclass of class I aminoacyl-tRNA synthetases"/>
    <property type="match status" value="1"/>
</dbReference>
<feature type="region of interest" description="Disordered" evidence="16">
    <location>
        <begin position="89"/>
        <end position="110"/>
    </location>
</feature>
<dbReference type="FunFam" id="3.40.50.620:FF:000020">
    <property type="entry name" value="Valine--tRNA ligase, mitochondrial"/>
    <property type="match status" value="1"/>
</dbReference>
<evidence type="ECO:0000256" key="16">
    <source>
        <dbReference type="SAM" id="MobiDB-lite"/>
    </source>
</evidence>
<keyword evidence="6 15" id="KW-0436">Ligase</keyword>
<evidence type="ECO:0000256" key="12">
    <source>
        <dbReference type="ARBA" id="ARBA00029936"/>
    </source>
</evidence>
<feature type="chain" id="PRO_5011968547" description="Valine--tRNA ligase" evidence="17">
    <location>
        <begin position="26"/>
        <end position="1195"/>
    </location>
</feature>
<dbReference type="AlphaFoldDB" id="A0A226EK61"/>
<dbReference type="FunFam" id="3.90.740.10:FF:000005">
    <property type="entry name" value="Valine--tRNA ligase, mitochondrial"/>
    <property type="match status" value="1"/>
</dbReference>
<organism evidence="20 21">
    <name type="scientific">Folsomia candida</name>
    <name type="common">Springtail</name>
    <dbReference type="NCBI Taxonomy" id="158441"/>
    <lineage>
        <taxon>Eukaryota</taxon>
        <taxon>Metazoa</taxon>
        <taxon>Ecdysozoa</taxon>
        <taxon>Arthropoda</taxon>
        <taxon>Hexapoda</taxon>
        <taxon>Collembola</taxon>
        <taxon>Entomobryomorpha</taxon>
        <taxon>Isotomoidea</taxon>
        <taxon>Isotomidae</taxon>
        <taxon>Proisotominae</taxon>
        <taxon>Folsomia</taxon>
    </lineage>
</organism>
<dbReference type="GO" id="GO:0005739">
    <property type="term" value="C:mitochondrion"/>
    <property type="evidence" value="ECO:0007669"/>
    <property type="project" value="UniProtKB-SubCell"/>
</dbReference>
<evidence type="ECO:0000313" key="20">
    <source>
        <dbReference type="EMBL" id="OXA57680.1"/>
    </source>
</evidence>
<evidence type="ECO:0000256" key="1">
    <source>
        <dbReference type="ARBA" id="ARBA00004173"/>
    </source>
</evidence>
<evidence type="ECO:0000313" key="21">
    <source>
        <dbReference type="Proteomes" id="UP000198287"/>
    </source>
</evidence>
<dbReference type="InterPro" id="IPR009080">
    <property type="entry name" value="tRNAsynth_Ia_anticodon-bd"/>
</dbReference>
<evidence type="ECO:0000256" key="2">
    <source>
        <dbReference type="ARBA" id="ARBA00004496"/>
    </source>
</evidence>